<feature type="domain" description="DHHA1" evidence="7">
    <location>
        <begin position="345"/>
        <end position="442"/>
    </location>
</feature>
<comment type="similarity">
    <text evidence="1">Belongs to the RecJ family.</text>
</comment>
<comment type="caution">
    <text evidence="10">The sequence shown here is derived from an EMBL/GenBank/DDBJ whole genome shotgun (WGS) entry which is preliminary data.</text>
</comment>
<dbReference type="Pfam" id="PF10141">
    <property type="entry name" value="ssDNA-exonuc_C"/>
    <property type="match status" value="1"/>
</dbReference>
<dbReference type="eggNOG" id="COG0608">
    <property type="taxonomic scope" value="Bacteria"/>
</dbReference>
<sequence length="707" mass="77504">MLKPKSRWIVKKSDQTIIDSLAKDLNINHLTASLLVNRGLDTVEDARYFLFGQKSEFHDPFLLKDMDKAVGRINKAIETQEPILVFGDYDADGVSSTTVLMKALVELGANADYYIPNRFTEGYGPNGKAFRSAADSGVGLIITVDTGISAIHEAKVAKDLGVDLIITDHHEPGPVLPDAFAIIHPKLDDSVYPFKDLAGVGVAFKFAHALLGRVPEHLLEFAAIGTIADLVPLMGENRLIALRGIEKLKSTQTPGLNALLKLAKTDRTAIDEETIGFMIGPRVNAAGRLGSADPAVQLMMTHDPEEAMMLAEEIDSVNKERQNIVSQIAEEAVAEVEMYYPIEDNSVLVVGKEGWNAGVIGIVASKLVEKYYRPTIVLSFDKEKGLAKGSARSIAGFDLFKNLSTCRDILPHFGGHPMAAGMTLNLNDVDELRSRLNALAKEQLKGEDLIPVSHIDARIELKEITIETINELGMLSPYGVSNPKPKVLIDGANISTLRKIGADQSHLKLALEEEGTVIDGIGFGFGHLHDHISPSSKISVIGELSINEWNNIKKPQIFLRDIAVKSWQLFDFRGLKRLEKLPEMIPGSNIKWILFNSDLKNKFSPILGDSLELVSTDEKAEQIELDQSYVVLMDLPPSKDILEKLFAGKIQEGFMCIFTKKTAISSRLCQPGSISNGFTLSSQRKGHSILNVMAANWPSTEGGQKKQ</sequence>
<dbReference type="SUPFAM" id="SSF64182">
    <property type="entry name" value="DHH phosphoesterases"/>
    <property type="match status" value="1"/>
</dbReference>
<evidence type="ECO:0000256" key="5">
    <source>
        <dbReference type="ARBA" id="ARBA00022839"/>
    </source>
</evidence>
<dbReference type="Gene3D" id="3.10.310.30">
    <property type="match status" value="1"/>
</dbReference>
<dbReference type="GO" id="GO:0006281">
    <property type="term" value="P:DNA repair"/>
    <property type="evidence" value="ECO:0007669"/>
    <property type="project" value="InterPro"/>
</dbReference>
<dbReference type="Pfam" id="PF17768">
    <property type="entry name" value="RecJ_OB"/>
    <property type="match status" value="1"/>
</dbReference>
<keyword evidence="5 10" id="KW-0269">Exonuclease</keyword>
<keyword evidence="3" id="KW-0540">Nuclease</keyword>
<dbReference type="NCBIfam" id="TIGR00644">
    <property type="entry name" value="recJ"/>
    <property type="match status" value="1"/>
</dbReference>
<protein>
    <recommendedName>
        <fullName evidence="2">Single-stranded-DNA-specific exonuclease RecJ</fullName>
    </recommendedName>
</protein>
<keyword evidence="4" id="KW-0378">Hydrolase</keyword>
<dbReference type="Pfam" id="PF02272">
    <property type="entry name" value="DHHA1"/>
    <property type="match status" value="1"/>
</dbReference>
<dbReference type="GO" id="GO:0003676">
    <property type="term" value="F:nucleic acid binding"/>
    <property type="evidence" value="ECO:0007669"/>
    <property type="project" value="InterPro"/>
</dbReference>
<feature type="domain" description="RecJ OB" evidence="9">
    <location>
        <begin position="455"/>
        <end position="561"/>
    </location>
</feature>
<dbReference type="Proteomes" id="UP000018949">
    <property type="component" value="Unassembled WGS sequence"/>
</dbReference>
<evidence type="ECO:0000259" key="6">
    <source>
        <dbReference type="Pfam" id="PF01368"/>
    </source>
</evidence>
<dbReference type="PANTHER" id="PTHR30255:SF2">
    <property type="entry name" value="SINGLE-STRANDED-DNA-SPECIFIC EXONUCLEASE RECJ"/>
    <property type="match status" value="1"/>
</dbReference>
<accession>W4RHL9</accession>
<keyword evidence="11" id="KW-1185">Reference proteome</keyword>
<organism evidence="10 11">
    <name type="scientific">Mesobacillus boroniphilus JCM 21738</name>
    <dbReference type="NCBI Taxonomy" id="1294265"/>
    <lineage>
        <taxon>Bacteria</taxon>
        <taxon>Bacillati</taxon>
        <taxon>Bacillota</taxon>
        <taxon>Bacilli</taxon>
        <taxon>Bacillales</taxon>
        <taxon>Bacillaceae</taxon>
        <taxon>Mesobacillus</taxon>
    </lineage>
</organism>
<dbReference type="InterPro" id="IPR051673">
    <property type="entry name" value="SSDNA_exonuclease_RecJ"/>
</dbReference>
<evidence type="ECO:0000256" key="2">
    <source>
        <dbReference type="ARBA" id="ARBA00019841"/>
    </source>
</evidence>
<dbReference type="Pfam" id="PF01368">
    <property type="entry name" value="DHH"/>
    <property type="match status" value="1"/>
</dbReference>
<gene>
    <name evidence="10" type="ORF">JCM21738_581</name>
</gene>
<reference evidence="10 11" key="1">
    <citation type="submission" date="2013-12" db="EMBL/GenBank/DDBJ databases">
        <title>NBRP : Genome information of microbial organism related human and environment.</title>
        <authorList>
            <person name="Hattori M."/>
            <person name="Oshima K."/>
            <person name="Inaba H."/>
            <person name="Suda W."/>
            <person name="Sakamoto M."/>
            <person name="Iino T."/>
            <person name="Kitahara M."/>
            <person name="Oshida Y."/>
            <person name="Iida T."/>
            <person name="Kudo T."/>
            <person name="Itoh T."/>
            <person name="Ahmed I."/>
            <person name="Ohkuma M."/>
        </authorList>
    </citation>
    <scope>NUCLEOTIDE SEQUENCE [LARGE SCALE GENOMIC DNA]</scope>
    <source>
        <strain evidence="10 11">JCM 21738</strain>
    </source>
</reference>
<dbReference type="AlphaFoldDB" id="W4RHL9"/>
<evidence type="ECO:0000256" key="4">
    <source>
        <dbReference type="ARBA" id="ARBA00022801"/>
    </source>
</evidence>
<dbReference type="EMBL" id="BAUW01000004">
    <property type="protein sequence ID" value="GAE43910.1"/>
    <property type="molecule type" value="Genomic_DNA"/>
</dbReference>
<evidence type="ECO:0000313" key="10">
    <source>
        <dbReference type="EMBL" id="GAE43910.1"/>
    </source>
</evidence>
<evidence type="ECO:0000313" key="11">
    <source>
        <dbReference type="Proteomes" id="UP000018949"/>
    </source>
</evidence>
<dbReference type="PANTHER" id="PTHR30255">
    <property type="entry name" value="SINGLE-STRANDED-DNA-SPECIFIC EXONUCLEASE RECJ"/>
    <property type="match status" value="1"/>
</dbReference>
<feature type="domain" description="DDH" evidence="6">
    <location>
        <begin position="83"/>
        <end position="226"/>
    </location>
</feature>
<name>W4RHL9_9BACI</name>
<evidence type="ECO:0000256" key="1">
    <source>
        <dbReference type="ARBA" id="ARBA00005915"/>
    </source>
</evidence>
<dbReference type="InterPro" id="IPR003156">
    <property type="entry name" value="DHHA1_dom"/>
</dbReference>
<dbReference type="GO" id="GO:0008409">
    <property type="term" value="F:5'-3' exonuclease activity"/>
    <property type="evidence" value="ECO:0007669"/>
    <property type="project" value="InterPro"/>
</dbReference>
<evidence type="ECO:0000259" key="7">
    <source>
        <dbReference type="Pfam" id="PF02272"/>
    </source>
</evidence>
<evidence type="ECO:0000256" key="3">
    <source>
        <dbReference type="ARBA" id="ARBA00022722"/>
    </source>
</evidence>
<dbReference type="InterPro" id="IPR001667">
    <property type="entry name" value="DDH_dom"/>
</dbReference>
<evidence type="ECO:0000259" key="8">
    <source>
        <dbReference type="Pfam" id="PF10141"/>
    </source>
</evidence>
<proteinExistence type="inferred from homology"/>
<feature type="domain" description="Single-stranded-DNA-specific exonuclease RecJ C-terminal" evidence="8">
    <location>
        <begin position="568"/>
        <end position="663"/>
    </location>
</feature>
<dbReference type="Gene3D" id="3.90.1640.30">
    <property type="match status" value="1"/>
</dbReference>
<dbReference type="InterPro" id="IPR004610">
    <property type="entry name" value="RecJ"/>
</dbReference>
<evidence type="ECO:0000259" key="9">
    <source>
        <dbReference type="Pfam" id="PF17768"/>
    </source>
</evidence>
<dbReference type="GO" id="GO:0006310">
    <property type="term" value="P:DNA recombination"/>
    <property type="evidence" value="ECO:0007669"/>
    <property type="project" value="InterPro"/>
</dbReference>
<dbReference type="InterPro" id="IPR041122">
    <property type="entry name" value="RecJ_OB"/>
</dbReference>
<dbReference type="InterPro" id="IPR018779">
    <property type="entry name" value="RecJ_C"/>
</dbReference>
<dbReference type="InterPro" id="IPR038763">
    <property type="entry name" value="DHH_sf"/>
</dbReference>